<comment type="caution">
    <text evidence="2">The sequence shown here is derived from an EMBL/GenBank/DDBJ whole genome shotgun (WGS) entry which is preliminary data.</text>
</comment>
<dbReference type="EMBL" id="JAAMPI010001388">
    <property type="protein sequence ID" value="KAF4625397.1"/>
    <property type="molecule type" value="Genomic_DNA"/>
</dbReference>
<reference evidence="2 3" key="1">
    <citation type="submission" date="2020-03" db="EMBL/GenBank/DDBJ databases">
        <title>Draft Genome Sequence of Cudoniella acicularis.</title>
        <authorList>
            <person name="Buettner E."/>
            <person name="Kellner H."/>
        </authorList>
    </citation>
    <scope>NUCLEOTIDE SEQUENCE [LARGE SCALE GENOMIC DNA]</scope>
    <source>
        <strain evidence="2 3">DSM 108380</strain>
    </source>
</reference>
<evidence type="ECO:0000256" key="1">
    <source>
        <dbReference type="SAM" id="MobiDB-lite"/>
    </source>
</evidence>
<evidence type="ECO:0000313" key="3">
    <source>
        <dbReference type="Proteomes" id="UP000566819"/>
    </source>
</evidence>
<dbReference type="Proteomes" id="UP000566819">
    <property type="component" value="Unassembled WGS sequence"/>
</dbReference>
<dbReference type="AlphaFoldDB" id="A0A8H4R8K2"/>
<name>A0A8H4R8K2_9HELO</name>
<feature type="region of interest" description="Disordered" evidence="1">
    <location>
        <begin position="288"/>
        <end position="316"/>
    </location>
</feature>
<keyword evidence="3" id="KW-1185">Reference proteome</keyword>
<gene>
    <name evidence="2" type="ORF">G7Y89_g12771</name>
</gene>
<organism evidence="2 3">
    <name type="scientific">Cudoniella acicularis</name>
    <dbReference type="NCBI Taxonomy" id="354080"/>
    <lineage>
        <taxon>Eukaryota</taxon>
        <taxon>Fungi</taxon>
        <taxon>Dikarya</taxon>
        <taxon>Ascomycota</taxon>
        <taxon>Pezizomycotina</taxon>
        <taxon>Leotiomycetes</taxon>
        <taxon>Helotiales</taxon>
        <taxon>Tricladiaceae</taxon>
        <taxon>Cudoniella</taxon>
    </lineage>
</organism>
<feature type="compositionally biased region" description="Polar residues" evidence="1">
    <location>
        <begin position="124"/>
        <end position="135"/>
    </location>
</feature>
<sequence>MGFKPEYRQQPSLHITPPLTNGILLDAHWLENNTAEWPPWAESILRILISSHGLSAIQPDPSENKKMEAAGKEFCKYIDHRGWEQRHNTLFYQRLKHKILQIRKSLRNKGRGEEGRGNQWPGFTEQNPTPQSADPTTKIWPTTFQSQPCDELETQVSSIPNKDTDQALEFWNLLDANTQRTMFRAQLQSAKNPKTLIQEMANFCVEKYSKNSCEPFNSLPRNPLTPKPTPISQTNEFTEVAPIRKISVDENDFSCLKDMHRKLDALPASFTTTPRMLPTADISIKTQTSAALKSQSPSSSSMSISPTHPPITNEIPRVRAPPPVLVDLIVNKSRAAEVVLRPEKMRSSVEISSSQVEETSEEKVVDGEVSLIVKRKDLKTMVAERIREMELKKKEKRRREYEGQEEVVGGKRVKDFPPD</sequence>
<feature type="region of interest" description="Disordered" evidence="1">
    <location>
        <begin position="106"/>
        <end position="135"/>
    </location>
</feature>
<feature type="compositionally biased region" description="Low complexity" evidence="1">
    <location>
        <begin position="294"/>
        <end position="306"/>
    </location>
</feature>
<protein>
    <submittedName>
        <fullName evidence="2">Uncharacterized protein</fullName>
    </submittedName>
</protein>
<evidence type="ECO:0000313" key="2">
    <source>
        <dbReference type="EMBL" id="KAF4625397.1"/>
    </source>
</evidence>
<accession>A0A8H4R8K2</accession>
<proteinExistence type="predicted"/>
<feature type="region of interest" description="Disordered" evidence="1">
    <location>
        <begin position="393"/>
        <end position="419"/>
    </location>
</feature>